<dbReference type="InParanoid" id="A0A0C3JP03"/>
<dbReference type="HOGENOM" id="CLU_1754112_0_0_1"/>
<dbReference type="EMBL" id="KN831951">
    <property type="protein sequence ID" value="KIO10898.1"/>
    <property type="molecule type" value="Genomic_DNA"/>
</dbReference>
<gene>
    <name evidence="1" type="ORF">M404DRAFT_128275</name>
</gene>
<sequence>GAFNACILVKCDDHWIMLPNADYVPQPFIFEGEIITPLHNGWFGHIDCFQWPQLFAECYTWSLCVPQKVAYGDNPMWKCYDCAFTYPKSSLTPHPSLPVIHSLCTNSACPLSFTNLLCSNCCWTCTGLPLDHVGCSLRHHVTFSLTSMW</sequence>
<dbReference type="Proteomes" id="UP000054217">
    <property type="component" value="Unassembled WGS sequence"/>
</dbReference>
<dbReference type="AlphaFoldDB" id="A0A0C3JP03"/>
<evidence type="ECO:0000313" key="1">
    <source>
        <dbReference type="EMBL" id="KIO10898.1"/>
    </source>
</evidence>
<reference evidence="1 2" key="1">
    <citation type="submission" date="2014-04" db="EMBL/GenBank/DDBJ databases">
        <authorList>
            <consortium name="DOE Joint Genome Institute"/>
            <person name="Kuo A."/>
            <person name="Kohler A."/>
            <person name="Costa M.D."/>
            <person name="Nagy L.G."/>
            <person name="Floudas D."/>
            <person name="Copeland A."/>
            <person name="Barry K.W."/>
            <person name="Cichocki N."/>
            <person name="Veneault-Fourrey C."/>
            <person name="LaButti K."/>
            <person name="Lindquist E.A."/>
            <person name="Lipzen A."/>
            <person name="Lundell T."/>
            <person name="Morin E."/>
            <person name="Murat C."/>
            <person name="Sun H."/>
            <person name="Tunlid A."/>
            <person name="Henrissat B."/>
            <person name="Grigoriev I.V."/>
            <person name="Hibbett D.S."/>
            <person name="Martin F."/>
            <person name="Nordberg H.P."/>
            <person name="Cantor M.N."/>
            <person name="Hua S.X."/>
        </authorList>
    </citation>
    <scope>NUCLEOTIDE SEQUENCE [LARGE SCALE GENOMIC DNA]</scope>
    <source>
        <strain evidence="1 2">Marx 270</strain>
    </source>
</reference>
<name>A0A0C3JP03_PISTI</name>
<reference evidence="2" key="2">
    <citation type="submission" date="2015-01" db="EMBL/GenBank/DDBJ databases">
        <title>Evolutionary Origins and Diversification of the Mycorrhizal Mutualists.</title>
        <authorList>
            <consortium name="DOE Joint Genome Institute"/>
            <consortium name="Mycorrhizal Genomics Consortium"/>
            <person name="Kohler A."/>
            <person name="Kuo A."/>
            <person name="Nagy L.G."/>
            <person name="Floudas D."/>
            <person name="Copeland A."/>
            <person name="Barry K.W."/>
            <person name="Cichocki N."/>
            <person name="Veneault-Fourrey C."/>
            <person name="LaButti K."/>
            <person name="Lindquist E.A."/>
            <person name="Lipzen A."/>
            <person name="Lundell T."/>
            <person name="Morin E."/>
            <person name="Murat C."/>
            <person name="Riley R."/>
            <person name="Ohm R."/>
            <person name="Sun H."/>
            <person name="Tunlid A."/>
            <person name="Henrissat B."/>
            <person name="Grigoriev I.V."/>
            <person name="Hibbett D.S."/>
            <person name="Martin F."/>
        </authorList>
    </citation>
    <scope>NUCLEOTIDE SEQUENCE [LARGE SCALE GENOMIC DNA]</scope>
    <source>
        <strain evidence="2">Marx 270</strain>
    </source>
</reference>
<accession>A0A0C3JP03</accession>
<proteinExistence type="predicted"/>
<evidence type="ECO:0000313" key="2">
    <source>
        <dbReference type="Proteomes" id="UP000054217"/>
    </source>
</evidence>
<keyword evidence="2" id="KW-1185">Reference proteome</keyword>
<dbReference type="OrthoDB" id="2804090at2759"/>
<organism evidence="1 2">
    <name type="scientific">Pisolithus tinctorius Marx 270</name>
    <dbReference type="NCBI Taxonomy" id="870435"/>
    <lineage>
        <taxon>Eukaryota</taxon>
        <taxon>Fungi</taxon>
        <taxon>Dikarya</taxon>
        <taxon>Basidiomycota</taxon>
        <taxon>Agaricomycotina</taxon>
        <taxon>Agaricomycetes</taxon>
        <taxon>Agaricomycetidae</taxon>
        <taxon>Boletales</taxon>
        <taxon>Sclerodermatineae</taxon>
        <taxon>Pisolithaceae</taxon>
        <taxon>Pisolithus</taxon>
    </lineage>
</organism>
<feature type="non-terminal residue" evidence="1">
    <location>
        <position position="1"/>
    </location>
</feature>
<protein>
    <submittedName>
        <fullName evidence="1">Uncharacterized protein</fullName>
    </submittedName>
</protein>